<evidence type="ECO:0000313" key="2">
    <source>
        <dbReference type="EMBL" id="MDQ0468793.1"/>
    </source>
</evidence>
<gene>
    <name evidence="2" type="ORF">QO011_001793</name>
</gene>
<proteinExistence type="predicted"/>
<dbReference type="RefSeq" id="WP_307270473.1">
    <property type="nucleotide sequence ID" value="NZ_JAUSVX010000002.1"/>
</dbReference>
<dbReference type="EMBL" id="JAUSVX010000002">
    <property type="protein sequence ID" value="MDQ0468793.1"/>
    <property type="molecule type" value="Genomic_DNA"/>
</dbReference>
<dbReference type="Proteomes" id="UP001242480">
    <property type="component" value="Unassembled WGS sequence"/>
</dbReference>
<dbReference type="InterPro" id="IPR001279">
    <property type="entry name" value="Metallo-B-lactamas"/>
</dbReference>
<dbReference type="Pfam" id="PF12706">
    <property type="entry name" value="Lactamase_B_2"/>
    <property type="match status" value="1"/>
</dbReference>
<keyword evidence="3" id="KW-1185">Reference proteome</keyword>
<protein>
    <submittedName>
        <fullName evidence="2">Phosphoribosyl 1,2-cyclic phosphate phosphodiesterase</fullName>
        <ecNumber evidence="2">3.1.4.55</ecNumber>
    </submittedName>
</protein>
<evidence type="ECO:0000313" key="3">
    <source>
        <dbReference type="Proteomes" id="UP001242480"/>
    </source>
</evidence>
<dbReference type="GO" id="GO:0103043">
    <property type="term" value="F:phosphoribosyl 1,2-cyclic phosphate phosphodiesterase activity"/>
    <property type="evidence" value="ECO:0007669"/>
    <property type="project" value="UniProtKB-EC"/>
</dbReference>
<comment type="caution">
    <text evidence="2">The sequence shown here is derived from an EMBL/GenBank/DDBJ whole genome shotgun (WGS) entry which is preliminary data.</text>
</comment>
<dbReference type="PANTHER" id="PTHR42663:SF6">
    <property type="entry name" value="HYDROLASE C777.06C-RELATED"/>
    <property type="match status" value="1"/>
</dbReference>
<reference evidence="2 3" key="1">
    <citation type="submission" date="2023-07" db="EMBL/GenBank/DDBJ databases">
        <title>Genomic Encyclopedia of Type Strains, Phase IV (KMG-IV): sequencing the most valuable type-strain genomes for metagenomic binning, comparative biology and taxonomic classification.</title>
        <authorList>
            <person name="Goeker M."/>
        </authorList>
    </citation>
    <scope>NUCLEOTIDE SEQUENCE [LARGE SCALE GENOMIC DNA]</scope>
    <source>
        <strain evidence="2 3">DSM 19619</strain>
    </source>
</reference>
<feature type="domain" description="Metallo-beta-lactamase" evidence="1">
    <location>
        <begin position="51"/>
        <end position="232"/>
    </location>
</feature>
<sequence>MALIATILGCGSSGGVPRVGYGWGSCDPQEPRNRRRRCALLVENIAPQGRTTVLVDTGPDVRSQLLDAEVQWVDGVLYTHEHADHTHGIDDLRVLAIYKRRLVAVHADERTGTLLRHRFAYCFETPPGSQYPPILTLHRIEGAVAVAGAGGTVRAVPFRQHHGDIDSLGFRIGGMAYSSDVNGLPDESLEALRGLDVWVVDALRPQPHPSHWSLPEALEWIERLRPKRAILTNMHTDMDYATLKAQLPPHVEPAYDGMRFEIVGDLSSGDGL</sequence>
<dbReference type="Gene3D" id="3.60.15.10">
    <property type="entry name" value="Ribonuclease Z/Hydroxyacylglutathione hydrolase-like"/>
    <property type="match status" value="1"/>
</dbReference>
<dbReference type="CDD" id="cd16279">
    <property type="entry name" value="metallo-hydrolase-like_MBL-fold"/>
    <property type="match status" value="1"/>
</dbReference>
<organism evidence="2 3">
    <name type="scientific">Labrys wisconsinensis</name>
    <dbReference type="NCBI Taxonomy" id="425677"/>
    <lineage>
        <taxon>Bacteria</taxon>
        <taxon>Pseudomonadati</taxon>
        <taxon>Pseudomonadota</taxon>
        <taxon>Alphaproteobacteria</taxon>
        <taxon>Hyphomicrobiales</taxon>
        <taxon>Xanthobacteraceae</taxon>
        <taxon>Labrys</taxon>
    </lineage>
</organism>
<dbReference type="EC" id="3.1.4.55" evidence="2"/>
<evidence type="ECO:0000259" key="1">
    <source>
        <dbReference type="Pfam" id="PF12706"/>
    </source>
</evidence>
<dbReference type="InterPro" id="IPR036866">
    <property type="entry name" value="RibonucZ/Hydroxyglut_hydro"/>
</dbReference>
<accession>A0ABU0J5P5</accession>
<dbReference type="SUPFAM" id="SSF56281">
    <property type="entry name" value="Metallo-hydrolase/oxidoreductase"/>
    <property type="match status" value="1"/>
</dbReference>
<dbReference type="PANTHER" id="PTHR42663">
    <property type="entry name" value="HYDROLASE C777.06C-RELATED-RELATED"/>
    <property type="match status" value="1"/>
</dbReference>
<name>A0ABU0J5P5_9HYPH</name>
<keyword evidence="2" id="KW-0378">Hydrolase</keyword>